<evidence type="ECO:0000313" key="4">
    <source>
        <dbReference type="EMBL" id="CAE7784754.1"/>
    </source>
</evidence>
<dbReference type="Gene3D" id="4.10.60.10">
    <property type="entry name" value="Zinc finger, CCHC-type"/>
    <property type="match status" value="1"/>
</dbReference>
<evidence type="ECO:0000259" key="3">
    <source>
        <dbReference type="PROSITE" id="PS50158"/>
    </source>
</evidence>
<feature type="compositionally biased region" description="Polar residues" evidence="2">
    <location>
        <begin position="529"/>
        <end position="542"/>
    </location>
</feature>
<evidence type="ECO:0000313" key="5">
    <source>
        <dbReference type="Proteomes" id="UP000649617"/>
    </source>
</evidence>
<proteinExistence type="predicted"/>
<feature type="compositionally biased region" description="Low complexity" evidence="2">
    <location>
        <begin position="512"/>
        <end position="528"/>
    </location>
</feature>
<dbReference type="InterPro" id="IPR001878">
    <property type="entry name" value="Znf_CCHC"/>
</dbReference>
<feature type="region of interest" description="Disordered" evidence="2">
    <location>
        <begin position="507"/>
        <end position="566"/>
    </location>
</feature>
<evidence type="ECO:0000256" key="2">
    <source>
        <dbReference type="SAM" id="MobiDB-lite"/>
    </source>
</evidence>
<comment type="caution">
    <text evidence="4">The sequence shown here is derived from an EMBL/GenBank/DDBJ whole genome shotgun (WGS) entry which is preliminary data.</text>
</comment>
<dbReference type="Proteomes" id="UP000649617">
    <property type="component" value="Unassembled WGS sequence"/>
</dbReference>
<name>A0A812YF60_SYMPI</name>
<dbReference type="SUPFAM" id="SSF57756">
    <property type="entry name" value="Retrovirus zinc finger-like domains"/>
    <property type="match status" value="1"/>
</dbReference>
<feature type="domain" description="CCHC-type" evidence="3">
    <location>
        <begin position="364"/>
        <end position="378"/>
    </location>
</feature>
<feature type="domain" description="CCHC-type" evidence="3">
    <location>
        <begin position="433"/>
        <end position="447"/>
    </location>
</feature>
<accession>A0A812YF60</accession>
<feature type="compositionally biased region" description="Polar residues" evidence="2">
    <location>
        <begin position="640"/>
        <end position="650"/>
    </location>
</feature>
<gene>
    <name evidence="4" type="primary">DNMT3B</name>
    <name evidence="4" type="ORF">SPIL2461_LOCUS23379</name>
</gene>
<organism evidence="4 5">
    <name type="scientific">Symbiodinium pilosum</name>
    <name type="common">Dinoflagellate</name>
    <dbReference type="NCBI Taxonomy" id="2952"/>
    <lineage>
        <taxon>Eukaryota</taxon>
        <taxon>Sar</taxon>
        <taxon>Alveolata</taxon>
        <taxon>Dinophyceae</taxon>
        <taxon>Suessiales</taxon>
        <taxon>Symbiodiniaceae</taxon>
        <taxon>Symbiodinium</taxon>
    </lineage>
</organism>
<dbReference type="GO" id="GO:0003676">
    <property type="term" value="F:nucleic acid binding"/>
    <property type="evidence" value="ECO:0007669"/>
    <property type="project" value="InterPro"/>
</dbReference>
<dbReference type="AlphaFoldDB" id="A0A812YF60"/>
<dbReference type="OrthoDB" id="3863715at2759"/>
<dbReference type="SMART" id="SM00343">
    <property type="entry name" value="ZnF_C2HC"/>
    <property type="match status" value="3"/>
</dbReference>
<keyword evidence="1" id="KW-0862">Zinc</keyword>
<feature type="region of interest" description="Disordered" evidence="2">
    <location>
        <begin position="70"/>
        <end position="159"/>
    </location>
</feature>
<keyword evidence="1" id="KW-0479">Metal-binding</keyword>
<dbReference type="InterPro" id="IPR036875">
    <property type="entry name" value="Znf_CCHC_sf"/>
</dbReference>
<sequence>MLRPLRLSHSLQFRPSVPVNRLGEGLHKQELCFIRVVEAPPPPPEQHKPYSVRIGGGFYIPEVHRSAVQAAKDAAQRVKERSMPQRGRSQRLSEPSVPSAQSARPPDTDGGSSCSGQAAGPVGPVLLGRSASPDKKRLETEQEEAEVQDYVGTSQDKTLPSGFLHGEPNPAAIPDVEGAGFRFGTYTRGEQRSHIGDRRQCAGKTRCEDYVGPAPYGDGAFRVLSSERRHSFRRLSTGSTSEDLEAAFNARKPNSRKCSKEAGGGARPASEAPGTEALAALLQALGHEYDEASVTRPDIHKTECVVGGKWRVELLYMYADCPTEKKVEVPVEVTVEKEVPFIVEVERSRGVEASTGSQTTALWCAYCGAPGHSIAECPLLRLQQQVRQLELDAKNHKHQDCQLCGDAEHLAPNCPTLRRATCFDACVQTDLQCQLCDRTGHLAKQCPMLAALMQKSDGATARIRVGGGWLIAPQVPGLGEPGLNEAEAIQALAAANAAGAMTKDGQVVYGKSRSPSRPRSAPSGESRSVSPRSPQAQTPSPQRTRESPRTSAPKDQSRILAAGPMGPERFKAMEQERAALSERIREGQGKAPDQHRGFLYGTFVQGGHDKHRFSSDRGARSMYRVYRSSVSQDSALDPSELQSSRRSSTAAKDEVESGSDAECE</sequence>
<keyword evidence="5" id="KW-1185">Reference proteome</keyword>
<reference evidence="4" key="1">
    <citation type="submission" date="2021-02" db="EMBL/GenBank/DDBJ databases">
        <authorList>
            <person name="Dougan E. K."/>
            <person name="Rhodes N."/>
            <person name="Thang M."/>
            <person name="Chan C."/>
        </authorList>
    </citation>
    <scope>NUCLEOTIDE SEQUENCE</scope>
</reference>
<feature type="compositionally biased region" description="Polar residues" evidence="2">
    <location>
        <begin position="90"/>
        <end position="102"/>
    </location>
</feature>
<feature type="region of interest" description="Disordered" evidence="2">
    <location>
        <begin position="252"/>
        <end position="273"/>
    </location>
</feature>
<dbReference type="EMBL" id="CAJNIZ010048219">
    <property type="protein sequence ID" value="CAE7784754.1"/>
    <property type="molecule type" value="Genomic_DNA"/>
</dbReference>
<dbReference type="PROSITE" id="PS50158">
    <property type="entry name" value="ZF_CCHC"/>
    <property type="match status" value="2"/>
</dbReference>
<dbReference type="GO" id="GO:0008270">
    <property type="term" value="F:zinc ion binding"/>
    <property type="evidence" value="ECO:0007669"/>
    <property type="project" value="UniProtKB-KW"/>
</dbReference>
<keyword evidence="1" id="KW-0863">Zinc-finger</keyword>
<feature type="non-terminal residue" evidence="4">
    <location>
        <position position="1"/>
    </location>
</feature>
<evidence type="ECO:0000256" key="1">
    <source>
        <dbReference type="PROSITE-ProRule" id="PRU00047"/>
    </source>
</evidence>
<feature type="compositionally biased region" description="Basic and acidic residues" evidence="2">
    <location>
        <begin position="74"/>
        <end position="83"/>
    </location>
</feature>
<feature type="region of interest" description="Disordered" evidence="2">
    <location>
        <begin position="628"/>
        <end position="664"/>
    </location>
</feature>
<protein>
    <submittedName>
        <fullName evidence="4">DNMT3B protein</fullName>
    </submittedName>
</protein>